<dbReference type="Proteomes" id="UP000515908">
    <property type="component" value="Chromosome 04"/>
</dbReference>
<sequence>MSGETELSEVERLREELAQSQEKLVNWKQRTQRGVEELRQMVTNLTEKLEQSDETNRQLHHFLSDERTMLAQYLEEGLEAGSALTLRKWDLFTSSGSPPAGAESDLETYKRRTETTLRLQAKTCETLQQKVLDLQNTIDELHETVKEKESALTNRDEALGSLSVRLEAAESTARELENRQRSLLQGPDMEKVSSIESRLESELQKVSESFVVRENLIHQQHNEEIQRLLDKHEIDMNELQKECEKRVLAAMNESRAVGPVVKPAVQRDDAYQLLLTEKEGLTEENRKLKEKLEEMKDASAAAPPPVKDPPVPTGSGVTEGASAEASAEKLKQLTNMVHSLSAKLCELKEENKELQGKQSLAGNSGDTLDAQQTTYLRSILKQMLSHRTDEHIFSRTIPVVATLLSWSENEVNEIRNGV</sequence>
<feature type="domain" description="GRIP" evidence="3">
    <location>
        <begin position="366"/>
        <end position="417"/>
    </location>
</feature>
<dbReference type="AlphaFoldDB" id="A0A7G2C9U0"/>
<evidence type="ECO:0000256" key="2">
    <source>
        <dbReference type="SAM" id="MobiDB-lite"/>
    </source>
</evidence>
<feature type="coiled-coil region" evidence="1">
    <location>
        <begin position="124"/>
        <end position="186"/>
    </location>
</feature>
<dbReference type="PROSITE" id="PS50913">
    <property type="entry name" value="GRIP"/>
    <property type="match status" value="1"/>
</dbReference>
<evidence type="ECO:0000313" key="5">
    <source>
        <dbReference type="Proteomes" id="UP000515908"/>
    </source>
</evidence>
<organism evidence="4 5">
    <name type="scientific">Angomonas deanei</name>
    <dbReference type="NCBI Taxonomy" id="59799"/>
    <lineage>
        <taxon>Eukaryota</taxon>
        <taxon>Discoba</taxon>
        <taxon>Euglenozoa</taxon>
        <taxon>Kinetoplastea</taxon>
        <taxon>Metakinetoplastina</taxon>
        <taxon>Trypanosomatida</taxon>
        <taxon>Trypanosomatidae</taxon>
        <taxon>Strigomonadinae</taxon>
        <taxon>Angomonas</taxon>
    </lineage>
</organism>
<dbReference type="EMBL" id="LR877148">
    <property type="protein sequence ID" value="CAD2214782.1"/>
    <property type="molecule type" value="Genomic_DNA"/>
</dbReference>
<feature type="compositionally biased region" description="Pro residues" evidence="2">
    <location>
        <begin position="302"/>
        <end position="312"/>
    </location>
</feature>
<evidence type="ECO:0000313" key="4">
    <source>
        <dbReference type="EMBL" id="CAD2214782.1"/>
    </source>
</evidence>
<feature type="coiled-coil region" evidence="1">
    <location>
        <begin position="3"/>
        <end position="55"/>
    </location>
</feature>
<dbReference type="VEuPathDB" id="TriTrypDB:ADEAN_000223300"/>
<feature type="region of interest" description="Disordered" evidence="2">
    <location>
        <begin position="293"/>
        <end position="326"/>
    </location>
</feature>
<name>A0A7G2C9U0_9TRYP</name>
<accession>A0A7G2C9U0</accession>
<dbReference type="InterPro" id="IPR000237">
    <property type="entry name" value="GRIP_dom"/>
</dbReference>
<keyword evidence="1" id="KW-0175">Coiled coil</keyword>
<reference evidence="4 5" key="1">
    <citation type="submission" date="2020-08" db="EMBL/GenBank/DDBJ databases">
        <authorList>
            <person name="Newling K."/>
            <person name="Davey J."/>
            <person name="Forrester S."/>
        </authorList>
    </citation>
    <scope>NUCLEOTIDE SEQUENCE [LARGE SCALE GENOMIC DNA]</scope>
    <source>
        <strain evidence="5">Crithidia deanei Carvalho (ATCC PRA-265)</strain>
    </source>
</reference>
<keyword evidence="5" id="KW-1185">Reference proteome</keyword>
<evidence type="ECO:0000256" key="1">
    <source>
        <dbReference type="SAM" id="Coils"/>
    </source>
</evidence>
<evidence type="ECO:0000259" key="3">
    <source>
        <dbReference type="PROSITE" id="PS50913"/>
    </source>
</evidence>
<proteinExistence type="predicted"/>
<protein>
    <recommendedName>
        <fullName evidence="3">GRIP domain-containing protein</fullName>
    </recommendedName>
</protein>
<gene>
    <name evidence="4" type="ORF">ADEAN_000223300</name>
</gene>